<feature type="transmembrane region" description="Helical" evidence="1">
    <location>
        <begin position="261"/>
        <end position="282"/>
    </location>
</feature>
<keyword evidence="1" id="KW-0472">Membrane</keyword>
<feature type="transmembrane region" description="Helical" evidence="1">
    <location>
        <begin position="145"/>
        <end position="170"/>
    </location>
</feature>
<feature type="transmembrane region" description="Helical" evidence="1">
    <location>
        <begin position="51"/>
        <end position="70"/>
    </location>
</feature>
<sequence>MTTGLSACPRCGAASDGGGAPGAVLDHRGFSTAVEDGSLTFRVRGAGVGPGYLASQLFLGAVLGFILDMLAGSGGIATLSGMLLFFLITLVIAAVRFRDQTFSLEGGDIVKDDLRMPVDGISEVLLYNKHLGGEVTGAKRQGNGFFIVGTGVTGVSLVVGAALSNAASALGSDMRRIRKRSLAKRGNQLCVRLGAKRVPLASHLRQDQAVSLFESLTETLEKPAAAARSAAAGSSPATPAPRGFARRMPAYNALDATRYRLLVAVLAVAVVDSLAGLLNSLVGGAGAGWLASAFALVNTVSHVAWIALAGLLILQARHKRPEFMGLLGLCVAIKSVVLVAGGGLWLSALSPFALVAFWAALASVELRQGPGVRLFSYGGLSVLWLIWSVLFARMLYALDSGAGHVPVPFGTQLVVAGCLLQIACLYQLWRQLAPRPAS</sequence>
<feature type="transmembrane region" description="Helical" evidence="1">
    <location>
        <begin position="288"/>
        <end position="314"/>
    </location>
</feature>
<dbReference type="AlphaFoldDB" id="A0A939DGG9"/>
<comment type="caution">
    <text evidence="2">The sequence shown here is derived from an EMBL/GenBank/DDBJ whole genome shotgun (WGS) entry which is preliminary data.</text>
</comment>
<evidence type="ECO:0000256" key="1">
    <source>
        <dbReference type="SAM" id="Phobius"/>
    </source>
</evidence>
<feature type="transmembrane region" description="Helical" evidence="1">
    <location>
        <begin position="409"/>
        <end position="429"/>
    </location>
</feature>
<feature type="transmembrane region" description="Helical" evidence="1">
    <location>
        <begin position="374"/>
        <end position="397"/>
    </location>
</feature>
<feature type="transmembrane region" description="Helical" evidence="1">
    <location>
        <begin position="77"/>
        <end position="97"/>
    </location>
</feature>
<protein>
    <submittedName>
        <fullName evidence="2">Uncharacterized protein</fullName>
    </submittedName>
</protein>
<keyword evidence="1" id="KW-0812">Transmembrane</keyword>
<name>A0A939DGG9_9GAMM</name>
<evidence type="ECO:0000313" key="3">
    <source>
        <dbReference type="Proteomes" id="UP000664303"/>
    </source>
</evidence>
<proteinExistence type="predicted"/>
<reference evidence="2" key="1">
    <citation type="submission" date="2021-02" db="EMBL/GenBank/DDBJ databases">
        <title>PHA producing bacteria isolated from coastal sediment in Guangdong, Shenzhen.</title>
        <authorList>
            <person name="Zheng W."/>
            <person name="Yu S."/>
            <person name="Huang Y."/>
        </authorList>
    </citation>
    <scope>NUCLEOTIDE SEQUENCE</scope>
    <source>
        <strain evidence="2">TN14-10</strain>
    </source>
</reference>
<feature type="transmembrane region" description="Helical" evidence="1">
    <location>
        <begin position="326"/>
        <end position="345"/>
    </location>
</feature>
<accession>A0A939DGG9</accession>
<dbReference type="Proteomes" id="UP000664303">
    <property type="component" value="Unassembled WGS sequence"/>
</dbReference>
<keyword evidence="1" id="KW-1133">Transmembrane helix</keyword>
<gene>
    <name evidence="2" type="ORF">JYP50_14555</name>
</gene>
<keyword evidence="3" id="KW-1185">Reference proteome</keyword>
<evidence type="ECO:0000313" key="2">
    <source>
        <dbReference type="EMBL" id="MBN7797828.1"/>
    </source>
</evidence>
<dbReference type="EMBL" id="JAFKCZ010000010">
    <property type="protein sequence ID" value="MBN7797828.1"/>
    <property type="molecule type" value="Genomic_DNA"/>
</dbReference>
<dbReference type="RefSeq" id="WP_206561274.1">
    <property type="nucleotide sequence ID" value="NZ_JAFKCZ010000010.1"/>
</dbReference>
<feature type="transmembrane region" description="Helical" evidence="1">
    <location>
        <begin position="351"/>
        <end position="367"/>
    </location>
</feature>
<organism evidence="2 3">
    <name type="scientific">Parahaliea mediterranea</name>
    <dbReference type="NCBI Taxonomy" id="651086"/>
    <lineage>
        <taxon>Bacteria</taxon>
        <taxon>Pseudomonadati</taxon>
        <taxon>Pseudomonadota</taxon>
        <taxon>Gammaproteobacteria</taxon>
        <taxon>Cellvibrionales</taxon>
        <taxon>Halieaceae</taxon>
        <taxon>Parahaliea</taxon>
    </lineage>
</organism>